<feature type="region of interest" description="Disordered" evidence="7">
    <location>
        <begin position="459"/>
        <end position="492"/>
    </location>
</feature>
<evidence type="ECO:0000259" key="8">
    <source>
        <dbReference type="PROSITE" id="PS50089"/>
    </source>
</evidence>
<name>G0TVS7_TRYVY</name>
<dbReference type="Gene3D" id="3.30.40.10">
    <property type="entry name" value="Zinc/RING finger domain, C3HC4 (zinc finger)"/>
    <property type="match status" value="1"/>
</dbReference>
<gene>
    <name evidence="9" type="ORF">TVY486_0502470</name>
</gene>
<dbReference type="PROSITE" id="PS50089">
    <property type="entry name" value="ZF_RING_2"/>
    <property type="match status" value="1"/>
</dbReference>
<keyword evidence="4 6" id="KW-0863">Zinc-finger</keyword>
<protein>
    <recommendedName>
        <fullName evidence="8">RING-type domain-containing protein</fullName>
    </recommendedName>
</protein>
<comment type="subcellular location">
    <subcellularLocation>
        <location evidence="1">Cytoplasm</location>
    </subcellularLocation>
</comment>
<dbReference type="GO" id="GO:0045944">
    <property type="term" value="P:positive regulation of transcription by RNA polymerase II"/>
    <property type="evidence" value="ECO:0007669"/>
    <property type="project" value="TreeGrafter"/>
</dbReference>
<dbReference type="GO" id="GO:0000976">
    <property type="term" value="F:transcription cis-regulatory region binding"/>
    <property type="evidence" value="ECO:0007669"/>
    <property type="project" value="TreeGrafter"/>
</dbReference>
<dbReference type="GO" id="GO:0008270">
    <property type="term" value="F:zinc ion binding"/>
    <property type="evidence" value="ECO:0007669"/>
    <property type="project" value="UniProtKB-KW"/>
</dbReference>
<dbReference type="GO" id="GO:0005737">
    <property type="term" value="C:cytoplasm"/>
    <property type="evidence" value="ECO:0007669"/>
    <property type="project" value="UniProtKB-SubCell"/>
</dbReference>
<dbReference type="InterPro" id="IPR013083">
    <property type="entry name" value="Znf_RING/FYVE/PHD"/>
</dbReference>
<keyword evidence="3" id="KW-0479">Metal-binding</keyword>
<evidence type="ECO:0000313" key="9">
    <source>
        <dbReference type="EMBL" id="CCC48043.1"/>
    </source>
</evidence>
<evidence type="ECO:0000256" key="1">
    <source>
        <dbReference type="ARBA" id="ARBA00004496"/>
    </source>
</evidence>
<sequence>MAKHKRSGRGVAATDMGNFQYGFGPVSPSYARRPLSRQRSVDPSTLKRAYMLQNFQFVLRHDVGEPGAGQGVPCASQHLGEALTIGSTLLPWDIVSAVVVRGAPDEFQCPICLGAPLAARITDCGHIFCLVCMVQYLSRRKAERLQCTCPVCQNTLSLSALRPCILRPTGQPSVGESVCFTLLKRYGDCCILLRQDDPRWNESRARRRELSLPVYGEPSASYSRYILGTEESEAAQRENDCMAIVQQMSEVERRDRPLTQFDDDLSKCMGEALQLVLRESSPLQRPVHGKWALSPTEKHADPEAVTVYELYGESEGQPYYLHHVTYKMLRMDAAARCSSFPISVKAPLLDVVTFTQDEASRRHYKVFSHVPVHGTVKLCLLDLRDVVLPSTMQAFAPTLERMLKTRRERCGKEGAVSDDTTWQEYLRRYRTNWSWSADGVCVEVSPLSEFAQSDLSGGSGRVPMADLPELHLPDPLTVDNDSGKQPPSSRHGCWSAGDSRLLFAVPPVQAVAPTWGGHAFNPRKPSGPGTVVTRQGQ</sequence>
<dbReference type="SUPFAM" id="SSF57850">
    <property type="entry name" value="RING/U-box"/>
    <property type="match status" value="1"/>
</dbReference>
<dbReference type="InterPro" id="IPR039739">
    <property type="entry name" value="MAG2/RNF10"/>
</dbReference>
<dbReference type="PANTHER" id="PTHR12983">
    <property type="entry name" value="RING FINGER 10 FAMILY MEMBER"/>
    <property type="match status" value="1"/>
</dbReference>
<feature type="domain" description="RING-type" evidence="8">
    <location>
        <begin position="109"/>
        <end position="153"/>
    </location>
</feature>
<dbReference type="InterPro" id="IPR018957">
    <property type="entry name" value="Znf_C3HC4_RING-type"/>
</dbReference>
<organism evidence="9">
    <name type="scientific">Trypanosoma vivax (strain Y486)</name>
    <dbReference type="NCBI Taxonomy" id="1055687"/>
    <lineage>
        <taxon>Eukaryota</taxon>
        <taxon>Discoba</taxon>
        <taxon>Euglenozoa</taxon>
        <taxon>Kinetoplastea</taxon>
        <taxon>Metakinetoplastina</taxon>
        <taxon>Trypanosomatida</taxon>
        <taxon>Trypanosomatidae</taxon>
        <taxon>Trypanosoma</taxon>
        <taxon>Duttonella</taxon>
    </lineage>
</organism>
<reference evidence="9" key="1">
    <citation type="journal article" date="2012" name="Proc. Natl. Acad. Sci. U.S.A.">
        <title>Antigenic diversity is generated by distinct evolutionary mechanisms in African trypanosome species.</title>
        <authorList>
            <person name="Jackson A.P."/>
            <person name="Berry A."/>
            <person name="Aslett M."/>
            <person name="Allison H.C."/>
            <person name="Burton P."/>
            <person name="Vavrova-Anderson J."/>
            <person name="Brown R."/>
            <person name="Browne H."/>
            <person name="Corton N."/>
            <person name="Hauser H."/>
            <person name="Gamble J."/>
            <person name="Gilderthorp R."/>
            <person name="Marcello L."/>
            <person name="McQuillan J."/>
            <person name="Otto T.D."/>
            <person name="Quail M.A."/>
            <person name="Sanders M.J."/>
            <person name="van Tonder A."/>
            <person name="Ginger M.L."/>
            <person name="Field M.C."/>
            <person name="Barry J.D."/>
            <person name="Hertz-Fowler C."/>
            <person name="Berriman M."/>
        </authorList>
    </citation>
    <scope>NUCLEOTIDE SEQUENCE</scope>
    <source>
        <strain evidence="9">Y486</strain>
    </source>
</reference>
<feature type="region of interest" description="Disordered" evidence="7">
    <location>
        <begin position="516"/>
        <end position="537"/>
    </location>
</feature>
<evidence type="ECO:0000256" key="3">
    <source>
        <dbReference type="ARBA" id="ARBA00022723"/>
    </source>
</evidence>
<dbReference type="SMART" id="SM00184">
    <property type="entry name" value="RING"/>
    <property type="match status" value="1"/>
</dbReference>
<feature type="compositionally biased region" description="Polar residues" evidence="7">
    <location>
        <begin position="479"/>
        <end position="488"/>
    </location>
</feature>
<evidence type="ECO:0000256" key="6">
    <source>
        <dbReference type="PROSITE-ProRule" id="PRU00175"/>
    </source>
</evidence>
<dbReference type="InterPro" id="IPR017907">
    <property type="entry name" value="Znf_RING_CS"/>
</dbReference>
<dbReference type="EMBL" id="HE573021">
    <property type="protein sequence ID" value="CCC48043.1"/>
    <property type="molecule type" value="Genomic_DNA"/>
</dbReference>
<proteinExistence type="predicted"/>
<dbReference type="PROSITE" id="PS00518">
    <property type="entry name" value="ZF_RING_1"/>
    <property type="match status" value="1"/>
</dbReference>
<dbReference type="PANTHER" id="PTHR12983:SF9">
    <property type="entry name" value="E3 UBIQUITIN-PROTEIN LIGASE RNF10"/>
    <property type="match status" value="1"/>
</dbReference>
<dbReference type="Pfam" id="PF00097">
    <property type="entry name" value="zf-C3HC4"/>
    <property type="match status" value="1"/>
</dbReference>
<evidence type="ECO:0000256" key="4">
    <source>
        <dbReference type="ARBA" id="ARBA00022771"/>
    </source>
</evidence>
<dbReference type="InterPro" id="IPR001841">
    <property type="entry name" value="Znf_RING"/>
</dbReference>
<dbReference type="VEuPathDB" id="TriTrypDB:TvY486_0502470"/>
<accession>G0TVS7</accession>
<dbReference type="AlphaFoldDB" id="G0TVS7"/>
<evidence type="ECO:0000256" key="2">
    <source>
        <dbReference type="ARBA" id="ARBA00022490"/>
    </source>
</evidence>
<keyword evidence="2" id="KW-0963">Cytoplasm</keyword>
<evidence type="ECO:0000256" key="7">
    <source>
        <dbReference type="SAM" id="MobiDB-lite"/>
    </source>
</evidence>
<evidence type="ECO:0000256" key="5">
    <source>
        <dbReference type="ARBA" id="ARBA00022833"/>
    </source>
</evidence>
<keyword evidence="5" id="KW-0862">Zinc</keyword>